<dbReference type="GO" id="GO:0005975">
    <property type="term" value="P:carbohydrate metabolic process"/>
    <property type="evidence" value="ECO:0007669"/>
    <property type="project" value="InterPro"/>
</dbReference>
<dbReference type="NCBIfam" id="TIGR01180">
    <property type="entry name" value="aman2_put"/>
    <property type="match status" value="1"/>
</dbReference>
<dbReference type="InterPro" id="IPR012939">
    <property type="entry name" value="Glyco_hydro_92"/>
</dbReference>
<sequence length="825" mass="90674">MGFTTKLFAGALAAGLAAAQPSPDVQNRITAAIEAAAKANSTADLDYTAFVNPFIGTDSINYGDVCPGAAVPFAMVRVTADFTGYAPAGYIDDATQKCRGLSPMHDSGTGSSLGTYGNFEVMPMLCPGGFDTCETTLLGREQYRKNNTDDAYPGYFSLTLDNDIQMEATSTRRAALERFTFPNGTKPYFTIDLANDLPASFKGGVMDIDPENSRITLSGHWGSSFGPTIYTYEAFACYDFEQKFDEYGVWTGDQYGMDAKGLGMTHLNVTQLLYGGTPYQSGALVSFNDSSAPILARVGISYTSVDQACQTAQTEIGGASFEQVLNASKELWNEKLSKVEIDFANTPANITEMFYSSMYRASLTPSNATGEGQGAFANTTSPYFDSLYCSWDTFRTFFPFMSIHSPDVFAQMTENYIDGWRKQGWMPECRANNLPGWTQGGSSGCNIVSQFAISYHDQAQALGVDLSELYEALWTDGEVNPPEWDTLGRQINVYKEYGYVPFAVLDPSSTGRQTREASRTLEYAFEDFGIRQVALLLNKTSDIESYTNRSYYYRNVFDPSVESEGFKGFTQKRYSNGTFFYTDPIDCSPKDTNTSRECSLQADNTVGFFESSSWEYSWYAPHDVAHLIEMMGGNDTFIKRLDHYFDSGYYLAGNEPSFQAPVGYHYANAPANSVKRSRQLVYENFASKTEGLPGNDDSGAMATFLIFHLLGLYPVPSTSHYLTLSPFIPKYTIHNTYMNASTTVTVQGYDPNSIAYPIANGSAVYVKNVTINGKPAASRCYFDFYDTFKVGGDIVIGVTSDFDEANSCDGPVPDSLSTGGFASLR</sequence>
<dbReference type="Proteomes" id="UP000053558">
    <property type="component" value="Unassembled WGS sequence"/>
</dbReference>
<feature type="signal peptide" evidence="1">
    <location>
        <begin position="1"/>
        <end position="19"/>
    </location>
</feature>
<feature type="domain" description="Glycosyl hydrolase family 92 N-terminal" evidence="3">
    <location>
        <begin position="50"/>
        <end position="301"/>
    </location>
</feature>
<proteinExistence type="predicted"/>
<evidence type="ECO:0000256" key="1">
    <source>
        <dbReference type="SAM" id="SignalP"/>
    </source>
</evidence>
<keyword evidence="5" id="KW-1185">Reference proteome</keyword>
<dbReference type="PANTHER" id="PTHR12143:SF25">
    <property type="entry name" value="FAMILY PROTEIN, PUTATIVE (AFU_ORTHOLOGUE AFUA_1G10790)-RELATED"/>
    <property type="match status" value="1"/>
</dbReference>
<dbReference type="Pfam" id="PF07971">
    <property type="entry name" value="Glyco_hydro_92"/>
    <property type="match status" value="1"/>
</dbReference>
<dbReference type="EMBL" id="JH711576">
    <property type="protein sequence ID" value="EIW82816.1"/>
    <property type="molecule type" value="Genomic_DNA"/>
</dbReference>
<dbReference type="SUPFAM" id="SSF48208">
    <property type="entry name" value="Six-hairpin glycosidases"/>
    <property type="match status" value="1"/>
</dbReference>
<comment type="caution">
    <text evidence="4">The sequence shown here is derived from an EMBL/GenBank/DDBJ whole genome shotgun (WGS) entry which is preliminary data.</text>
</comment>
<evidence type="ECO:0000259" key="2">
    <source>
        <dbReference type="Pfam" id="PF07971"/>
    </source>
</evidence>
<dbReference type="KEGG" id="cput:CONPUDRAFT_88873"/>
<evidence type="ECO:0000259" key="3">
    <source>
        <dbReference type="Pfam" id="PF17678"/>
    </source>
</evidence>
<dbReference type="GO" id="GO:0005829">
    <property type="term" value="C:cytosol"/>
    <property type="evidence" value="ECO:0007669"/>
    <property type="project" value="TreeGrafter"/>
</dbReference>
<dbReference type="InterPro" id="IPR014718">
    <property type="entry name" value="GH-type_carb-bd"/>
</dbReference>
<dbReference type="OrthoDB" id="449263at2759"/>
<dbReference type="PANTHER" id="PTHR12143">
    <property type="entry name" value="PEPTIDE N-GLYCANASE PNGASE -RELATED"/>
    <property type="match status" value="1"/>
</dbReference>
<protein>
    <submittedName>
        <fullName evidence="4">Glycoside hydrolase family 92 protein</fullName>
    </submittedName>
</protein>
<feature type="chain" id="PRO_5024294212" evidence="1">
    <location>
        <begin position="20"/>
        <end position="825"/>
    </location>
</feature>
<dbReference type="InterPro" id="IPR050883">
    <property type="entry name" value="PNGase"/>
</dbReference>
<dbReference type="GO" id="GO:0000224">
    <property type="term" value="F:peptide-N4-(N-acetyl-beta-glucosaminyl)asparagine amidase activity"/>
    <property type="evidence" value="ECO:0007669"/>
    <property type="project" value="TreeGrafter"/>
</dbReference>
<keyword evidence="4" id="KW-0378">Hydrolase</keyword>
<dbReference type="GO" id="GO:0005634">
    <property type="term" value="C:nucleus"/>
    <property type="evidence" value="ECO:0007669"/>
    <property type="project" value="TreeGrafter"/>
</dbReference>
<organism evidence="4 5">
    <name type="scientific">Coniophora puteana (strain RWD-64-598)</name>
    <name type="common">Brown rot fungus</name>
    <dbReference type="NCBI Taxonomy" id="741705"/>
    <lineage>
        <taxon>Eukaryota</taxon>
        <taxon>Fungi</taxon>
        <taxon>Dikarya</taxon>
        <taxon>Basidiomycota</taxon>
        <taxon>Agaricomycotina</taxon>
        <taxon>Agaricomycetes</taxon>
        <taxon>Agaricomycetidae</taxon>
        <taxon>Boletales</taxon>
        <taxon>Coniophorineae</taxon>
        <taxon>Coniophoraceae</taxon>
        <taxon>Coniophora</taxon>
    </lineage>
</organism>
<dbReference type="OMA" id="EYGVWTG"/>
<dbReference type="InterPro" id="IPR041371">
    <property type="entry name" value="GH92_N"/>
</dbReference>
<dbReference type="Gene3D" id="2.70.98.10">
    <property type="match status" value="1"/>
</dbReference>
<accession>A0A5M3MUN1</accession>
<dbReference type="Gene3D" id="3.30.2080.10">
    <property type="entry name" value="GH92 mannosidase domain"/>
    <property type="match status" value="1"/>
</dbReference>
<dbReference type="GO" id="GO:0030246">
    <property type="term" value="F:carbohydrate binding"/>
    <property type="evidence" value="ECO:0007669"/>
    <property type="project" value="InterPro"/>
</dbReference>
<keyword evidence="1" id="KW-0732">Signal</keyword>
<name>A0A5M3MUN1_CONPW</name>
<dbReference type="GeneID" id="19211281"/>
<dbReference type="InterPro" id="IPR008928">
    <property type="entry name" value="6-hairpin_glycosidase_sf"/>
</dbReference>
<dbReference type="InterPro" id="IPR005887">
    <property type="entry name" value="GH92_a_mannosidase_put"/>
</dbReference>
<gene>
    <name evidence="4" type="ORF">CONPUDRAFT_88873</name>
</gene>
<dbReference type="AlphaFoldDB" id="A0A5M3MUN1"/>
<reference evidence="5" key="1">
    <citation type="journal article" date="2012" name="Science">
        <title>The Paleozoic origin of enzymatic lignin decomposition reconstructed from 31 fungal genomes.</title>
        <authorList>
            <person name="Floudas D."/>
            <person name="Binder M."/>
            <person name="Riley R."/>
            <person name="Barry K."/>
            <person name="Blanchette R.A."/>
            <person name="Henrissat B."/>
            <person name="Martinez A.T."/>
            <person name="Otillar R."/>
            <person name="Spatafora J.W."/>
            <person name="Yadav J.S."/>
            <person name="Aerts A."/>
            <person name="Benoit I."/>
            <person name="Boyd A."/>
            <person name="Carlson A."/>
            <person name="Copeland A."/>
            <person name="Coutinho P.M."/>
            <person name="de Vries R.P."/>
            <person name="Ferreira P."/>
            <person name="Findley K."/>
            <person name="Foster B."/>
            <person name="Gaskell J."/>
            <person name="Glotzer D."/>
            <person name="Gorecki P."/>
            <person name="Heitman J."/>
            <person name="Hesse C."/>
            <person name="Hori C."/>
            <person name="Igarashi K."/>
            <person name="Jurgens J.A."/>
            <person name="Kallen N."/>
            <person name="Kersten P."/>
            <person name="Kohler A."/>
            <person name="Kuees U."/>
            <person name="Kumar T.K.A."/>
            <person name="Kuo A."/>
            <person name="LaButti K."/>
            <person name="Larrondo L.F."/>
            <person name="Lindquist E."/>
            <person name="Ling A."/>
            <person name="Lombard V."/>
            <person name="Lucas S."/>
            <person name="Lundell T."/>
            <person name="Martin R."/>
            <person name="McLaughlin D.J."/>
            <person name="Morgenstern I."/>
            <person name="Morin E."/>
            <person name="Murat C."/>
            <person name="Nagy L.G."/>
            <person name="Nolan M."/>
            <person name="Ohm R.A."/>
            <person name="Patyshakuliyeva A."/>
            <person name="Rokas A."/>
            <person name="Ruiz-Duenas F.J."/>
            <person name="Sabat G."/>
            <person name="Salamov A."/>
            <person name="Samejima M."/>
            <person name="Schmutz J."/>
            <person name="Slot J.C."/>
            <person name="St John F."/>
            <person name="Stenlid J."/>
            <person name="Sun H."/>
            <person name="Sun S."/>
            <person name="Syed K."/>
            <person name="Tsang A."/>
            <person name="Wiebenga A."/>
            <person name="Young D."/>
            <person name="Pisabarro A."/>
            <person name="Eastwood D.C."/>
            <person name="Martin F."/>
            <person name="Cullen D."/>
            <person name="Grigoriev I.V."/>
            <person name="Hibbett D.S."/>
        </authorList>
    </citation>
    <scope>NUCLEOTIDE SEQUENCE [LARGE SCALE GENOMIC DNA]</scope>
    <source>
        <strain evidence="5">RWD-64-598 SS2</strain>
    </source>
</reference>
<evidence type="ECO:0000313" key="4">
    <source>
        <dbReference type="EMBL" id="EIW82816.1"/>
    </source>
</evidence>
<dbReference type="Gene3D" id="1.20.1050.60">
    <property type="entry name" value="alpha-1,2-mannosidase"/>
    <property type="match status" value="1"/>
</dbReference>
<dbReference type="Gene3D" id="1.20.1610.10">
    <property type="entry name" value="alpha-1,2-mannosidases domains"/>
    <property type="match status" value="1"/>
</dbReference>
<dbReference type="RefSeq" id="XP_007766777.1">
    <property type="nucleotide sequence ID" value="XM_007768587.1"/>
</dbReference>
<evidence type="ECO:0000313" key="5">
    <source>
        <dbReference type="Proteomes" id="UP000053558"/>
    </source>
</evidence>
<feature type="domain" description="Glycosyl hydrolase family 92" evidence="2">
    <location>
        <begin position="307"/>
        <end position="796"/>
    </location>
</feature>
<dbReference type="GO" id="GO:0006516">
    <property type="term" value="P:glycoprotein catabolic process"/>
    <property type="evidence" value="ECO:0007669"/>
    <property type="project" value="TreeGrafter"/>
</dbReference>
<dbReference type="Pfam" id="PF17678">
    <property type="entry name" value="Glyco_hydro_92N"/>
    <property type="match status" value="1"/>
</dbReference>